<dbReference type="NCBIfam" id="TIGR00665">
    <property type="entry name" value="DnaB"/>
    <property type="match status" value="1"/>
</dbReference>
<dbReference type="InterPro" id="IPR007693">
    <property type="entry name" value="DNA_helicase_DnaB-like_N"/>
</dbReference>
<keyword evidence="7 12" id="KW-0067">ATP-binding</keyword>
<comment type="catalytic activity">
    <reaction evidence="10 12">
        <text>ATP + H2O = ADP + phosphate + H(+)</text>
        <dbReference type="Rhea" id="RHEA:13065"/>
        <dbReference type="ChEBI" id="CHEBI:15377"/>
        <dbReference type="ChEBI" id="CHEBI:15378"/>
        <dbReference type="ChEBI" id="CHEBI:30616"/>
        <dbReference type="ChEBI" id="CHEBI:43474"/>
        <dbReference type="ChEBI" id="CHEBI:456216"/>
        <dbReference type="EC" id="5.6.2.3"/>
    </reaction>
</comment>
<dbReference type="PANTHER" id="PTHR30153">
    <property type="entry name" value="REPLICATIVE DNA HELICASE DNAB"/>
    <property type="match status" value="1"/>
</dbReference>
<keyword evidence="3 12" id="KW-0235">DNA replication</keyword>
<dbReference type="AlphaFoldDB" id="A0A9D1EX71"/>
<dbReference type="SUPFAM" id="SSF48024">
    <property type="entry name" value="N-terminal domain of DnaB helicase"/>
    <property type="match status" value="1"/>
</dbReference>
<dbReference type="GO" id="GO:0005829">
    <property type="term" value="C:cytosol"/>
    <property type="evidence" value="ECO:0007669"/>
    <property type="project" value="TreeGrafter"/>
</dbReference>
<sequence>MPPVKEKKKNQDLNLLPQNIEAEEAVLGAILVNPRVITKVVESLKPESFYKPAHRYIYEAMLELFNQNEKIDIISVSDVLSYNSKLDAVGGRSFINDLSFNAITTSNVEYYAKIIQEKAIKRALINAGSEIVTFGYDMNPIDESLDNAEKLIFDIASRKSTSDLVHVKDLVLNTYEKIEYRYNHKDELLGVPTGFFDLDVVLNGLQKSDLIILAARPAMGKTAFALNIAQNVAIKAKVPVAIFSLEMSKDQLVQRMLCSEAEIDSQRMKTGNMQSKDWEKLADAMNSFAQAPVYIDDTSGCTITDIRAKCRRLKMEEKNLGLILIDYLQLMEGSGREDRMQQISAISRGLKILAKELDVPVIALSQLSRAVESRTDKRPMLSDLRESGSIEQDADIVMFIYRDEYYRKAEDGEEEEAIKAASKGESEIIIAKHRNGGLATVKLLFQGNITKFKNPIKTDAF</sequence>
<evidence type="ECO:0000259" key="13">
    <source>
        <dbReference type="PROSITE" id="PS51199"/>
    </source>
</evidence>
<evidence type="ECO:0000313" key="14">
    <source>
        <dbReference type="EMBL" id="HIS35175.1"/>
    </source>
</evidence>
<comment type="caution">
    <text evidence="14">The sequence shown here is derived from an EMBL/GenBank/DDBJ whole genome shotgun (WGS) entry which is preliminary data.</text>
</comment>
<dbReference type="InterPro" id="IPR016136">
    <property type="entry name" value="DNA_helicase_N/primase_C"/>
</dbReference>
<evidence type="ECO:0000256" key="1">
    <source>
        <dbReference type="ARBA" id="ARBA00008428"/>
    </source>
</evidence>
<dbReference type="GO" id="GO:0006269">
    <property type="term" value="P:DNA replication, synthesis of primer"/>
    <property type="evidence" value="ECO:0007669"/>
    <property type="project" value="UniProtKB-UniRule"/>
</dbReference>
<dbReference type="Proteomes" id="UP000823928">
    <property type="component" value="Unassembled WGS sequence"/>
</dbReference>
<dbReference type="Gene3D" id="1.10.860.10">
    <property type="entry name" value="DNAb Helicase, Chain A"/>
    <property type="match status" value="1"/>
</dbReference>
<evidence type="ECO:0000256" key="8">
    <source>
        <dbReference type="ARBA" id="ARBA00023125"/>
    </source>
</evidence>
<dbReference type="CDD" id="cd00984">
    <property type="entry name" value="DnaB_C"/>
    <property type="match status" value="1"/>
</dbReference>
<dbReference type="Pfam" id="PF00772">
    <property type="entry name" value="DnaB"/>
    <property type="match status" value="1"/>
</dbReference>
<feature type="domain" description="SF4 helicase" evidence="13">
    <location>
        <begin position="184"/>
        <end position="459"/>
    </location>
</feature>
<dbReference type="InterPro" id="IPR007694">
    <property type="entry name" value="DNA_helicase_DnaB-like_C"/>
</dbReference>
<dbReference type="SUPFAM" id="SSF52540">
    <property type="entry name" value="P-loop containing nucleoside triphosphate hydrolases"/>
    <property type="match status" value="1"/>
</dbReference>
<evidence type="ECO:0000256" key="7">
    <source>
        <dbReference type="ARBA" id="ARBA00022840"/>
    </source>
</evidence>
<dbReference type="InterPro" id="IPR007692">
    <property type="entry name" value="DNA_helicase_DnaB"/>
</dbReference>
<evidence type="ECO:0000256" key="11">
    <source>
        <dbReference type="NCBIfam" id="TIGR00665"/>
    </source>
</evidence>
<protein>
    <recommendedName>
        <fullName evidence="11 12">Replicative DNA helicase</fullName>
        <ecNumber evidence="11 12">5.6.2.3</ecNumber>
    </recommendedName>
</protein>
<keyword evidence="6 12" id="KW-0347">Helicase</keyword>
<dbReference type="PROSITE" id="PS51199">
    <property type="entry name" value="SF4_HELICASE"/>
    <property type="match status" value="1"/>
</dbReference>
<reference evidence="14" key="2">
    <citation type="journal article" date="2021" name="PeerJ">
        <title>Extensive microbial diversity within the chicken gut microbiome revealed by metagenomics and culture.</title>
        <authorList>
            <person name="Gilroy R."/>
            <person name="Ravi A."/>
            <person name="Getino M."/>
            <person name="Pursley I."/>
            <person name="Horton D.L."/>
            <person name="Alikhan N.F."/>
            <person name="Baker D."/>
            <person name="Gharbi K."/>
            <person name="Hall N."/>
            <person name="Watson M."/>
            <person name="Adriaenssens E.M."/>
            <person name="Foster-Nyarko E."/>
            <person name="Jarju S."/>
            <person name="Secka A."/>
            <person name="Antonio M."/>
            <person name="Oren A."/>
            <person name="Chaudhuri R.R."/>
            <person name="La Ragione R."/>
            <person name="Hildebrand F."/>
            <person name="Pallen M.J."/>
        </authorList>
    </citation>
    <scope>NUCLEOTIDE SEQUENCE</scope>
    <source>
        <strain evidence="14">6276</strain>
    </source>
</reference>
<dbReference type="InterPro" id="IPR027417">
    <property type="entry name" value="P-loop_NTPase"/>
</dbReference>
<dbReference type="EC" id="5.6.2.3" evidence="11 12"/>
<keyword evidence="4 12" id="KW-0547">Nucleotide-binding</keyword>
<evidence type="ECO:0000256" key="10">
    <source>
        <dbReference type="ARBA" id="ARBA00048954"/>
    </source>
</evidence>
<dbReference type="FunFam" id="3.40.50.300:FF:000076">
    <property type="entry name" value="Replicative DNA helicase"/>
    <property type="match status" value="1"/>
</dbReference>
<evidence type="ECO:0000256" key="5">
    <source>
        <dbReference type="ARBA" id="ARBA00022801"/>
    </source>
</evidence>
<evidence type="ECO:0000313" key="15">
    <source>
        <dbReference type="Proteomes" id="UP000823928"/>
    </source>
</evidence>
<keyword evidence="9" id="KW-0413">Isomerase</keyword>
<dbReference type="InterPro" id="IPR036185">
    <property type="entry name" value="DNA_heli_DnaB-like_N_sf"/>
</dbReference>
<evidence type="ECO:0000256" key="3">
    <source>
        <dbReference type="ARBA" id="ARBA00022705"/>
    </source>
</evidence>
<dbReference type="PANTHER" id="PTHR30153:SF2">
    <property type="entry name" value="REPLICATIVE DNA HELICASE"/>
    <property type="match status" value="1"/>
</dbReference>
<dbReference type="NCBIfam" id="NF004384">
    <property type="entry name" value="PRK05748.1"/>
    <property type="match status" value="1"/>
</dbReference>
<dbReference type="GO" id="GO:0042802">
    <property type="term" value="F:identical protein binding"/>
    <property type="evidence" value="ECO:0007669"/>
    <property type="project" value="UniProtKB-ARBA"/>
</dbReference>
<evidence type="ECO:0000256" key="9">
    <source>
        <dbReference type="ARBA" id="ARBA00023235"/>
    </source>
</evidence>
<accession>A0A9D1EX71</accession>
<dbReference type="Pfam" id="PF03796">
    <property type="entry name" value="DnaB_C"/>
    <property type="match status" value="1"/>
</dbReference>
<evidence type="ECO:0000256" key="6">
    <source>
        <dbReference type="ARBA" id="ARBA00022806"/>
    </source>
</evidence>
<keyword evidence="2 12" id="KW-0639">Primosome</keyword>
<keyword evidence="8 12" id="KW-0238">DNA-binding</keyword>
<dbReference type="GO" id="GO:0043139">
    <property type="term" value="F:5'-3' DNA helicase activity"/>
    <property type="evidence" value="ECO:0007669"/>
    <property type="project" value="UniProtKB-EC"/>
</dbReference>
<gene>
    <name evidence="14" type="primary">dnaB</name>
    <name evidence="14" type="ORF">IAC10_00890</name>
</gene>
<name>A0A9D1EX71_9BACT</name>
<evidence type="ECO:0000256" key="2">
    <source>
        <dbReference type="ARBA" id="ARBA00022515"/>
    </source>
</evidence>
<proteinExistence type="inferred from homology"/>
<comment type="function">
    <text evidence="12">The main replicative DNA helicase, it participates in initiation and elongation during chromosome replication. Travels ahead of the DNA replisome, separating dsDNA into templates for DNA synthesis. A processive ATP-dependent 5'-3' DNA helicase it has DNA-dependent ATPase activity.</text>
</comment>
<dbReference type="GO" id="GO:0003677">
    <property type="term" value="F:DNA binding"/>
    <property type="evidence" value="ECO:0007669"/>
    <property type="project" value="UniProtKB-UniRule"/>
</dbReference>
<dbReference type="GO" id="GO:0016787">
    <property type="term" value="F:hydrolase activity"/>
    <property type="evidence" value="ECO:0007669"/>
    <property type="project" value="UniProtKB-KW"/>
</dbReference>
<dbReference type="Gene3D" id="3.40.50.300">
    <property type="entry name" value="P-loop containing nucleotide triphosphate hydrolases"/>
    <property type="match status" value="1"/>
</dbReference>
<dbReference type="GO" id="GO:1990077">
    <property type="term" value="C:primosome complex"/>
    <property type="evidence" value="ECO:0007669"/>
    <property type="project" value="UniProtKB-UniRule"/>
</dbReference>
<dbReference type="EMBL" id="DVIU01000019">
    <property type="protein sequence ID" value="HIS35175.1"/>
    <property type="molecule type" value="Genomic_DNA"/>
</dbReference>
<dbReference type="GO" id="GO:0005524">
    <property type="term" value="F:ATP binding"/>
    <property type="evidence" value="ECO:0007669"/>
    <property type="project" value="UniProtKB-UniRule"/>
</dbReference>
<evidence type="ECO:0000256" key="4">
    <source>
        <dbReference type="ARBA" id="ARBA00022741"/>
    </source>
</evidence>
<keyword evidence="5 12" id="KW-0378">Hydrolase</keyword>
<dbReference type="FunFam" id="1.10.860.10:FF:000001">
    <property type="entry name" value="Replicative DNA helicase"/>
    <property type="match status" value="1"/>
</dbReference>
<organism evidence="14 15">
    <name type="scientific">Candidatus Scatousia excrementigallinarum</name>
    <dbReference type="NCBI Taxonomy" id="2840935"/>
    <lineage>
        <taxon>Bacteria</taxon>
        <taxon>Candidatus Scatousia</taxon>
    </lineage>
</organism>
<reference evidence="14" key="1">
    <citation type="submission" date="2020-10" db="EMBL/GenBank/DDBJ databases">
        <authorList>
            <person name="Gilroy R."/>
        </authorList>
    </citation>
    <scope>NUCLEOTIDE SEQUENCE</scope>
    <source>
        <strain evidence="14">6276</strain>
    </source>
</reference>
<comment type="similarity">
    <text evidence="1 12">Belongs to the helicase family. DnaB subfamily.</text>
</comment>
<evidence type="ECO:0000256" key="12">
    <source>
        <dbReference type="RuleBase" id="RU362085"/>
    </source>
</evidence>